<organism evidence="2 3">
    <name type="scientific">Caenorhabditis bovis</name>
    <dbReference type="NCBI Taxonomy" id="2654633"/>
    <lineage>
        <taxon>Eukaryota</taxon>
        <taxon>Metazoa</taxon>
        <taxon>Ecdysozoa</taxon>
        <taxon>Nematoda</taxon>
        <taxon>Chromadorea</taxon>
        <taxon>Rhabditida</taxon>
        <taxon>Rhabditina</taxon>
        <taxon>Rhabditomorpha</taxon>
        <taxon>Rhabditoidea</taxon>
        <taxon>Rhabditidae</taxon>
        <taxon>Peloderinae</taxon>
        <taxon>Caenorhabditis</taxon>
    </lineage>
</organism>
<feature type="chain" id="PRO_5035837000" description="Sulfotransferase domain-containing protein" evidence="1">
    <location>
        <begin position="23"/>
        <end position="354"/>
    </location>
</feature>
<dbReference type="AlphaFoldDB" id="A0A8S1EGJ1"/>
<keyword evidence="3" id="KW-1185">Reference proteome</keyword>
<proteinExistence type="predicted"/>
<dbReference type="Proteomes" id="UP000494206">
    <property type="component" value="Unassembled WGS sequence"/>
</dbReference>
<dbReference type="PANTHER" id="PTHR22900:SF5">
    <property type="entry name" value="PROTEIN CBG14245"/>
    <property type="match status" value="1"/>
</dbReference>
<evidence type="ECO:0000313" key="2">
    <source>
        <dbReference type="EMBL" id="CAB3399266.1"/>
    </source>
</evidence>
<dbReference type="GO" id="GO:0047756">
    <property type="term" value="F:chondroitin 4-sulfotransferase activity"/>
    <property type="evidence" value="ECO:0007669"/>
    <property type="project" value="InterPro"/>
</dbReference>
<dbReference type="Pfam" id="PF03567">
    <property type="entry name" value="Sulfotransfer_2"/>
    <property type="match status" value="1"/>
</dbReference>
<dbReference type="InterPro" id="IPR005331">
    <property type="entry name" value="Sulfotransferase"/>
</dbReference>
<keyword evidence="1" id="KW-0732">Signal</keyword>
<evidence type="ECO:0000313" key="3">
    <source>
        <dbReference type="Proteomes" id="UP000494206"/>
    </source>
</evidence>
<name>A0A8S1EGJ1_9PELO</name>
<dbReference type="OrthoDB" id="408912at2759"/>
<reference evidence="2 3" key="1">
    <citation type="submission" date="2020-04" db="EMBL/GenBank/DDBJ databases">
        <authorList>
            <person name="Laetsch R D."/>
            <person name="Stevens L."/>
            <person name="Kumar S."/>
            <person name="Blaxter L. M."/>
        </authorList>
    </citation>
    <scope>NUCLEOTIDE SEQUENCE [LARGE SCALE GENOMIC DNA]</scope>
</reference>
<comment type="caution">
    <text evidence="2">The sequence shown here is derived from an EMBL/GenBank/DDBJ whole genome shotgun (WGS) entry which is preliminary data.</text>
</comment>
<evidence type="ECO:0000256" key="1">
    <source>
        <dbReference type="SAM" id="SignalP"/>
    </source>
</evidence>
<dbReference type="InterPro" id="IPR007669">
    <property type="entry name" value="Chst-1-like"/>
</dbReference>
<dbReference type="GO" id="GO:0016020">
    <property type="term" value="C:membrane"/>
    <property type="evidence" value="ECO:0007669"/>
    <property type="project" value="InterPro"/>
</dbReference>
<protein>
    <recommendedName>
        <fullName evidence="4">Sulfotransferase domain-containing protein</fullName>
    </recommendedName>
</protein>
<accession>A0A8S1EGJ1</accession>
<evidence type="ECO:0008006" key="4">
    <source>
        <dbReference type="Google" id="ProtNLM"/>
    </source>
</evidence>
<dbReference type="GO" id="GO:0050650">
    <property type="term" value="P:chondroitin sulfate proteoglycan biosynthetic process"/>
    <property type="evidence" value="ECO:0007669"/>
    <property type="project" value="InterPro"/>
</dbReference>
<gene>
    <name evidence="2" type="ORF">CBOVIS_LOCUS2422</name>
</gene>
<sequence>MLNYLPKILAFLLAVILCLILANESQNSFRFLEKDDYDIPERIPVRRHMTKKKKTYFNLYSGMDEIKRQNSDTIPPRAKNITAGKLCEGTHLCLSSAFRHETRYRIAPDYKMINCVVHKSMSTVITGIMCYLYNRKHIVKVDKQMNMTEWDKALLCHNRNTFSNLKQKLIDINATDLNGWSLSMITRDPVERFLSGYVDRCIRISEGPKTCNGCDKNMTCFILKEYARFKKQTRRGKLVNTIEDRHFYPQNWRCDLKTMKEKYEFIRYSSDPSQQLMTDLFKIARRQKVPENELEYIKSELTKNRKTTHTTANSPARDFYEKRLLKNPYLLEYIVRMYFHDFLLFHYDFPPGFE</sequence>
<dbReference type="GO" id="GO:1902884">
    <property type="term" value="P:positive regulation of response to oxidative stress"/>
    <property type="evidence" value="ECO:0007669"/>
    <property type="project" value="InterPro"/>
</dbReference>
<dbReference type="EMBL" id="CADEPM010000002">
    <property type="protein sequence ID" value="CAB3399266.1"/>
    <property type="molecule type" value="Genomic_DNA"/>
</dbReference>
<dbReference type="PANTHER" id="PTHR22900">
    <property type="entry name" value="PROTEIN CBG14245-RELATED"/>
    <property type="match status" value="1"/>
</dbReference>
<feature type="signal peptide" evidence="1">
    <location>
        <begin position="1"/>
        <end position="22"/>
    </location>
</feature>